<keyword evidence="1" id="KW-1133">Transmembrane helix</keyword>
<protein>
    <submittedName>
        <fullName evidence="2">Uncharacterized protein</fullName>
    </submittedName>
</protein>
<dbReference type="KEGG" id="hcv:FTV88_2816"/>
<dbReference type="RefSeq" id="WP_153725983.1">
    <property type="nucleotide sequence ID" value="NZ_CP045875.1"/>
</dbReference>
<keyword evidence="1" id="KW-0812">Transmembrane</keyword>
<sequence length="80" mass="9248">MIKNELELMRKYPLFGLWLLLVIVLLAMAVIDTARHEITLSRLITNFGFILTTFGTYIAVSDSYKKRLESNAERIKESNL</sequence>
<evidence type="ECO:0000256" key="1">
    <source>
        <dbReference type="SAM" id="Phobius"/>
    </source>
</evidence>
<dbReference type="Proteomes" id="UP000366051">
    <property type="component" value="Chromosome"/>
</dbReference>
<evidence type="ECO:0000313" key="3">
    <source>
        <dbReference type="Proteomes" id="UP000366051"/>
    </source>
</evidence>
<keyword evidence="1" id="KW-0472">Membrane</keyword>
<organism evidence="2 3">
    <name type="scientific">Heliorestis convoluta</name>
    <dbReference type="NCBI Taxonomy" id="356322"/>
    <lineage>
        <taxon>Bacteria</taxon>
        <taxon>Bacillati</taxon>
        <taxon>Bacillota</taxon>
        <taxon>Clostridia</taxon>
        <taxon>Eubacteriales</taxon>
        <taxon>Heliobacteriaceae</taxon>
        <taxon>Heliorestis</taxon>
    </lineage>
</organism>
<dbReference type="AlphaFoldDB" id="A0A5Q2N8T4"/>
<keyword evidence="3" id="KW-1185">Reference proteome</keyword>
<name>A0A5Q2N8T4_9FIRM</name>
<proteinExistence type="predicted"/>
<gene>
    <name evidence="2" type="ORF">FTV88_2816</name>
</gene>
<feature type="transmembrane region" description="Helical" evidence="1">
    <location>
        <begin position="12"/>
        <end position="31"/>
    </location>
</feature>
<reference evidence="3" key="1">
    <citation type="submission" date="2019-11" db="EMBL/GenBank/DDBJ databases">
        <title>Genome sequence of Heliorestis convoluta strain HH, an alkaliphilic and minimalistic phototrophic bacterium from a soda lake in Egypt.</title>
        <authorList>
            <person name="Dewey E.D."/>
            <person name="Stokes L.M."/>
            <person name="Burchell B.M."/>
            <person name="Shaffer K.N."/>
            <person name="Huntington A.M."/>
            <person name="Baker J.M."/>
            <person name="Nadendla S."/>
            <person name="Giglio M.G."/>
            <person name="Touchman J.W."/>
            <person name="Blankenship R.E."/>
            <person name="Madigan M.T."/>
            <person name="Sattley W.M."/>
        </authorList>
    </citation>
    <scope>NUCLEOTIDE SEQUENCE [LARGE SCALE GENOMIC DNA]</scope>
    <source>
        <strain evidence="3">HH</strain>
    </source>
</reference>
<accession>A0A5Q2N8T4</accession>
<dbReference type="EMBL" id="CP045875">
    <property type="protein sequence ID" value="QGG48905.1"/>
    <property type="molecule type" value="Genomic_DNA"/>
</dbReference>
<feature type="transmembrane region" description="Helical" evidence="1">
    <location>
        <begin position="43"/>
        <end position="60"/>
    </location>
</feature>
<evidence type="ECO:0000313" key="2">
    <source>
        <dbReference type="EMBL" id="QGG48905.1"/>
    </source>
</evidence>